<protein>
    <submittedName>
        <fullName evidence="1">Uncharacterized protein</fullName>
    </submittedName>
</protein>
<dbReference type="RefSeq" id="WP_176431235.1">
    <property type="nucleotide sequence ID" value="NZ_FZOJ01000005.1"/>
</dbReference>
<name>A0A239C8Y3_9FIRM</name>
<dbReference type="AlphaFoldDB" id="A0A239C8Y3"/>
<gene>
    <name evidence="1" type="ORF">SAMN05446037_100536</name>
</gene>
<reference evidence="2" key="1">
    <citation type="submission" date="2017-06" db="EMBL/GenBank/DDBJ databases">
        <authorList>
            <person name="Varghese N."/>
            <person name="Submissions S."/>
        </authorList>
    </citation>
    <scope>NUCLEOTIDE SEQUENCE [LARGE SCALE GENOMIC DNA]</scope>
    <source>
        <strain evidence="2">SCA</strain>
    </source>
</reference>
<proteinExistence type="predicted"/>
<organism evidence="1 2">
    <name type="scientific">Anaerovirgula multivorans</name>
    <dbReference type="NCBI Taxonomy" id="312168"/>
    <lineage>
        <taxon>Bacteria</taxon>
        <taxon>Bacillati</taxon>
        <taxon>Bacillota</taxon>
        <taxon>Clostridia</taxon>
        <taxon>Peptostreptococcales</taxon>
        <taxon>Natronincolaceae</taxon>
        <taxon>Anaerovirgula</taxon>
    </lineage>
</organism>
<evidence type="ECO:0000313" key="1">
    <source>
        <dbReference type="EMBL" id="SNS15823.1"/>
    </source>
</evidence>
<accession>A0A239C8Y3</accession>
<evidence type="ECO:0000313" key="2">
    <source>
        <dbReference type="Proteomes" id="UP000198304"/>
    </source>
</evidence>
<dbReference type="EMBL" id="FZOJ01000005">
    <property type="protein sequence ID" value="SNS15823.1"/>
    <property type="molecule type" value="Genomic_DNA"/>
</dbReference>
<keyword evidence="2" id="KW-1185">Reference proteome</keyword>
<dbReference type="Proteomes" id="UP000198304">
    <property type="component" value="Unassembled WGS sequence"/>
</dbReference>
<sequence length="45" mass="5000">MIELKKLSQLVRQLGKNEVVIDIFATSAAKGVKICEGWMKEYAGC</sequence>